<feature type="domain" description="HAMP" evidence="13">
    <location>
        <begin position="228"/>
        <end position="280"/>
    </location>
</feature>
<evidence type="ECO:0000256" key="11">
    <source>
        <dbReference type="SAM" id="Phobius"/>
    </source>
</evidence>
<evidence type="ECO:0000256" key="5">
    <source>
        <dbReference type="ARBA" id="ARBA00022679"/>
    </source>
</evidence>
<dbReference type="Proteomes" id="UP001078443">
    <property type="component" value="Unassembled WGS sequence"/>
</dbReference>
<keyword evidence="6 11" id="KW-0812">Transmembrane</keyword>
<evidence type="ECO:0000256" key="2">
    <source>
        <dbReference type="ARBA" id="ARBA00004141"/>
    </source>
</evidence>
<dbReference type="PANTHER" id="PTHR45528">
    <property type="entry name" value="SENSOR HISTIDINE KINASE CPXA"/>
    <property type="match status" value="1"/>
</dbReference>
<organism evidence="14 15">
    <name type="scientific">Clostridium aestuarii</name>
    <dbReference type="NCBI Taxonomy" id="338193"/>
    <lineage>
        <taxon>Bacteria</taxon>
        <taxon>Bacillati</taxon>
        <taxon>Bacillota</taxon>
        <taxon>Clostridia</taxon>
        <taxon>Eubacteriales</taxon>
        <taxon>Clostridiaceae</taxon>
        <taxon>Clostridium</taxon>
    </lineage>
</organism>
<dbReference type="CDD" id="cd00075">
    <property type="entry name" value="HATPase"/>
    <property type="match status" value="1"/>
</dbReference>
<dbReference type="SUPFAM" id="SSF47384">
    <property type="entry name" value="Homodimeric domain of signal transducing histidine kinase"/>
    <property type="match status" value="1"/>
</dbReference>
<evidence type="ECO:0000256" key="10">
    <source>
        <dbReference type="ARBA" id="ARBA00023136"/>
    </source>
</evidence>
<feature type="transmembrane region" description="Helical" evidence="11">
    <location>
        <begin position="44"/>
        <end position="63"/>
    </location>
</feature>
<dbReference type="CDD" id="cd00082">
    <property type="entry name" value="HisKA"/>
    <property type="match status" value="1"/>
</dbReference>
<comment type="subcellular location">
    <subcellularLocation>
        <location evidence="2">Membrane</location>
        <topology evidence="2">Multi-pass membrane protein</topology>
    </subcellularLocation>
</comment>
<evidence type="ECO:0000256" key="8">
    <source>
        <dbReference type="ARBA" id="ARBA00022989"/>
    </source>
</evidence>
<keyword evidence="9" id="KW-0902">Two-component regulatory system</keyword>
<dbReference type="Gene3D" id="1.10.287.130">
    <property type="match status" value="1"/>
</dbReference>
<protein>
    <recommendedName>
        <fullName evidence="3">histidine kinase</fullName>
        <ecNumber evidence="3">2.7.13.3</ecNumber>
    </recommendedName>
</protein>
<keyword evidence="10 11" id="KW-0472">Membrane</keyword>
<dbReference type="InterPro" id="IPR004358">
    <property type="entry name" value="Sig_transdc_His_kin-like_C"/>
</dbReference>
<dbReference type="Pfam" id="PF02518">
    <property type="entry name" value="HATPase_c"/>
    <property type="match status" value="1"/>
</dbReference>
<dbReference type="InterPro" id="IPR003594">
    <property type="entry name" value="HATPase_dom"/>
</dbReference>
<dbReference type="SMART" id="SM00388">
    <property type="entry name" value="HisKA"/>
    <property type="match status" value="1"/>
</dbReference>
<proteinExistence type="predicted"/>
<dbReference type="Pfam" id="PF00512">
    <property type="entry name" value="HisKA"/>
    <property type="match status" value="1"/>
</dbReference>
<dbReference type="InterPro" id="IPR050398">
    <property type="entry name" value="HssS/ArlS-like"/>
</dbReference>
<feature type="domain" description="Histidine kinase" evidence="12">
    <location>
        <begin position="295"/>
        <end position="512"/>
    </location>
</feature>
<dbReference type="GO" id="GO:0016301">
    <property type="term" value="F:kinase activity"/>
    <property type="evidence" value="ECO:0007669"/>
    <property type="project" value="UniProtKB-KW"/>
</dbReference>
<dbReference type="SMART" id="SM00304">
    <property type="entry name" value="HAMP"/>
    <property type="match status" value="1"/>
</dbReference>
<evidence type="ECO:0000313" key="15">
    <source>
        <dbReference type="Proteomes" id="UP001078443"/>
    </source>
</evidence>
<dbReference type="PANTHER" id="PTHR45528:SF8">
    <property type="entry name" value="HISTIDINE KINASE"/>
    <property type="match status" value="1"/>
</dbReference>
<keyword evidence="4" id="KW-0597">Phosphoprotein</keyword>
<dbReference type="Gene3D" id="6.10.340.10">
    <property type="match status" value="1"/>
</dbReference>
<keyword evidence="5" id="KW-0808">Transferase</keyword>
<dbReference type="Gene3D" id="3.30.565.10">
    <property type="entry name" value="Histidine kinase-like ATPase, C-terminal domain"/>
    <property type="match status" value="1"/>
</dbReference>
<dbReference type="SUPFAM" id="SSF55874">
    <property type="entry name" value="ATPase domain of HSP90 chaperone/DNA topoisomerase II/histidine kinase"/>
    <property type="match status" value="1"/>
</dbReference>
<sequence>MKIKEKFLNLKNEILKISVPKWTLNIIKRAICFAGKLRHDIRSAIFLVFAICALGAFITYYISGECIKSIGKSARIDYTYSIEKMSRKAENIANEININQNKIKDNKEFKEILEDNNIDDNYESMIVDLDGKVMYKSDNVDTVKIDIYTTIKNIMKSRDYKLDEYYYESKEHVSFYPINIDSSKAYLIVKGVPTGEIIYYEHLKDEEFVLAVILATAVFIGIFLLLTKRKTDYIHQITDGVIRISQGNLDYRIDEKGKDELTQLSANINYMAKELKQKIQKERQADKTKNELITNVSHDLRTPLTSVIGYLGLIKENKYKNEQQLNEYVEIAFNKSEKLKILIEDLFEYTKVANHILKLHKQEVVLNELLSQLIEEFVPIFEESGLQIEKEISKEKIVVNLDTDKTVRVFENLIMNAIKYSFKPSKIKVCVYKDNNNAVVSIHNKGRNITKEHLPYLFERFYKADKSRTSQNEGSGLGLAIAKNIVEMHNGEIWAECEDENIWFYVSFKLIN</sequence>
<evidence type="ECO:0000313" key="14">
    <source>
        <dbReference type="EMBL" id="MCY6485771.1"/>
    </source>
</evidence>
<evidence type="ECO:0000256" key="4">
    <source>
        <dbReference type="ARBA" id="ARBA00022553"/>
    </source>
</evidence>
<evidence type="ECO:0000256" key="9">
    <source>
        <dbReference type="ARBA" id="ARBA00023012"/>
    </source>
</evidence>
<evidence type="ECO:0000259" key="12">
    <source>
        <dbReference type="PROSITE" id="PS50109"/>
    </source>
</evidence>
<comment type="caution">
    <text evidence="14">The sequence shown here is derived from an EMBL/GenBank/DDBJ whole genome shotgun (WGS) entry which is preliminary data.</text>
</comment>
<evidence type="ECO:0000256" key="3">
    <source>
        <dbReference type="ARBA" id="ARBA00012438"/>
    </source>
</evidence>
<evidence type="ECO:0000256" key="6">
    <source>
        <dbReference type="ARBA" id="ARBA00022692"/>
    </source>
</evidence>
<dbReference type="PROSITE" id="PS50109">
    <property type="entry name" value="HIS_KIN"/>
    <property type="match status" value="1"/>
</dbReference>
<dbReference type="InterPro" id="IPR036890">
    <property type="entry name" value="HATPase_C_sf"/>
</dbReference>
<feature type="transmembrane region" description="Helical" evidence="11">
    <location>
        <begin position="208"/>
        <end position="226"/>
    </location>
</feature>
<dbReference type="InterPro" id="IPR036097">
    <property type="entry name" value="HisK_dim/P_sf"/>
</dbReference>
<reference evidence="14" key="1">
    <citation type="submission" date="2022-12" db="EMBL/GenBank/DDBJ databases">
        <authorList>
            <person name="Wang J."/>
        </authorList>
    </citation>
    <scope>NUCLEOTIDE SEQUENCE</scope>
    <source>
        <strain evidence="14">HY-45-18</strain>
    </source>
</reference>
<dbReference type="PROSITE" id="PS50885">
    <property type="entry name" value="HAMP"/>
    <property type="match status" value="1"/>
</dbReference>
<dbReference type="PRINTS" id="PR00344">
    <property type="entry name" value="BCTRLSENSOR"/>
</dbReference>
<dbReference type="EMBL" id="JAPQER010000010">
    <property type="protein sequence ID" value="MCY6485771.1"/>
    <property type="molecule type" value="Genomic_DNA"/>
</dbReference>
<accession>A0ABT4D3G0</accession>
<dbReference type="InterPro" id="IPR003660">
    <property type="entry name" value="HAMP_dom"/>
</dbReference>
<dbReference type="SMART" id="SM00387">
    <property type="entry name" value="HATPase_c"/>
    <property type="match status" value="1"/>
</dbReference>
<dbReference type="CDD" id="cd06225">
    <property type="entry name" value="HAMP"/>
    <property type="match status" value="1"/>
</dbReference>
<dbReference type="RefSeq" id="WP_268042405.1">
    <property type="nucleotide sequence ID" value="NZ_JAPQER010000010.1"/>
</dbReference>
<dbReference type="EC" id="2.7.13.3" evidence="3"/>
<evidence type="ECO:0000256" key="1">
    <source>
        <dbReference type="ARBA" id="ARBA00000085"/>
    </source>
</evidence>
<keyword evidence="15" id="KW-1185">Reference proteome</keyword>
<dbReference type="SUPFAM" id="SSF158472">
    <property type="entry name" value="HAMP domain-like"/>
    <property type="match status" value="1"/>
</dbReference>
<dbReference type="Pfam" id="PF00672">
    <property type="entry name" value="HAMP"/>
    <property type="match status" value="1"/>
</dbReference>
<evidence type="ECO:0000256" key="7">
    <source>
        <dbReference type="ARBA" id="ARBA00022777"/>
    </source>
</evidence>
<gene>
    <name evidence="14" type="ORF">OW763_15725</name>
</gene>
<dbReference type="InterPro" id="IPR005467">
    <property type="entry name" value="His_kinase_dom"/>
</dbReference>
<keyword evidence="7 14" id="KW-0418">Kinase</keyword>
<comment type="catalytic activity">
    <reaction evidence="1">
        <text>ATP + protein L-histidine = ADP + protein N-phospho-L-histidine.</text>
        <dbReference type="EC" id="2.7.13.3"/>
    </reaction>
</comment>
<dbReference type="InterPro" id="IPR003661">
    <property type="entry name" value="HisK_dim/P_dom"/>
</dbReference>
<keyword evidence="8 11" id="KW-1133">Transmembrane helix</keyword>
<name>A0ABT4D3G0_9CLOT</name>
<evidence type="ECO:0000259" key="13">
    <source>
        <dbReference type="PROSITE" id="PS50885"/>
    </source>
</evidence>